<accession>A0A7J7KYI6</accession>
<evidence type="ECO:0000256" key="1">
    <source>
        <dbReference type="SAM" id="MobiDB-lite"/>
    </source>
</evidence>
<dbReference type="Proteomes" id="UP000541444">
    <property type="component" value="Unassembled WGS sequence"/>
</dbReference>
<keyword evidence="4" id="KW-1185">Reference proteome</keyword>
<feature type="compositionally biased region" description="Basic and acidic residues" evidence="1">
    <location>
        <begin position="223"/>
        <end position="239"/>
    </location>
</feature>
<comment type="caution">
    <text evidence="3">The sequence shown here is derived from an EMBL/GenBank/DDBJ whole genome shotgun (WGS) entry which is preliminary data.</text>
</comment>
<sequence>MSSPCVGLLSCGLGFAIIVGVLLIYGVVTVAGVGFAGGGIAWVVAMAAVLRLGCSVIRVACLQDAVAGASGHMELIYQICANTRMYSTKDELLEKDVELSSTRVPHGEGQYWNPHPGRTTLQRLVEPESPGRNNSNNYSGRPYYQGSNSNQNQGGVSFTPNHQSFQQNTPYVPPHNRKPSSDDGIQALLQSNNQLMQQFMQMNQQSMSRIETSIVQLASGLSTRDKDNKVRMPEDKSRESPNPSTEKVVEGGKPICEETPFVEEETGQVSLSHMELIYQICANTRMYSSKDEVLEKDVKLSNTRVLYGEVAILEDNSWRVHESIIGVSWCKSCKHLEHFILLFSVVVDVTMTPEVPLRPISLRVVIANLFFVQVENKELIELTRKPSFPGMRLLGMCSLLSSRRQRDSMAQVDSINLLFGRSEEDGASPLVVVKQFIAPPVIEEFHVPLSHLLSFSDHDSNLISILIRGDVIHPNMCEQFRQNISDHGNAVAQLTMEERPRKMIMYINITSLKMANNQADQIIQRIMMGGNEEERVLESMEANRVRTVPASQSAIDVLEIKKVDEGDSTQVCVVCLEQFHGRCIVD</sequence>
<evidence type="ECO:0000313" key="3">
    <source>
        <dbReference type="EMBL" id="KAF6135397.1"/>
    </source>
</evidence>
<keyword evidence="2" id="KW-0812">Transmembrane</keyword>
<keyword evidence="2" id="KW-0472">Membrane</keyword>
<name>A0A7J7KYI6_9MAGN</name>
<feature type="transmembrane region" description="Helical" evidence="2">
    <location>
        <begin position="35"/>
        <end position="53"/>
    </location>
</feature>
<feature type="transmembrane region" description="Helical" evidence="2">
    <location>
        <begin position="6"/>
        <end position="28"/>
    </location>
</feature>
<feature type="region of interest" description="Disordered" evidence="1">
    <location>
        <begin position="219"/>
        <end position="250"/>
    </location>
</feature>
<feature type="region of interest" description="Disordered" evidence="1">
    <location>
        <begin position="126"/>
        <end position="184"/>
    </location>
</feature>
<keyword evidence="2" id="KW-1133">Transmembrane helix</keyword>
<organism evidence="3 4">
    <name type="scientific">Kingdonia uniflora</name>
    <dbReference type="NCBI Taxonomy" id="39325"/>
    <lineage>
        <taxon>Eukaryota</taxon>
        <taxon>Viridiplantae</taxon>
        <taxon>Streptophyta</taxon>
        <taxon>Embryophyta</taxon>
        <taxon>Tracheophyta</taxon>
        <taxon>Spermatophyta</taxon>
        <taxon>Magnoliopsida</taxon>
        <taxon>Ranunculales</taxon>
        <taxon>Circaeasteraceae</taxon>
        <taxon>Kingdonia</taxon>
    </lineage>
</organism>
<evidence type="ECO:0000313" key="4">
    <source>
        <dbReference type="Proteomes" id="UP000541444"/>
    </source>
</evidence>
<feature type="compositionally biased region" description="Polar residues" evidence="1">
    <location>
        <begin position="131"/>
        <end position="170"/>
    </location>
</feature>
<gene>
    <name evidence="3" type="ORF">GIB67_027271</name>
</gene>
<proteinExistence type="predicted"/>
<dbReference type="EMBL" id="JACGCM010002788">
    <property type="protein sequence ID" value="KAF6135397.1"/>
    <property type="molecule type" value="Genomic_DNA"/>
</dbReference>
<reference evidence="3 4" key="1">
    <citation type="journal article" date="2020" name="IScience">
        <title>Genome Sequencing of the Endangered Kingdonia uniflora (Circaeasteraceae, Ranunculales) Reveals Potential Mechanisms of Evolutionary Specialization.</title>
        <authorList>
            <person name="Sun Y."/>
            <person name="Deng T."/>
            <person name="Zhang A."/>
            <person name="Moore M.J."/>
            <person name="Landis J.B."/>
            <person name="Lin N."/>
            <person name="Zhang H."/>
            <person name="Zhang X."/>
            <person name="Huang J."/>
            <person name="Zhang X."/>
            <person name="Sun H."/>
            <person name="Wang H."/>
        </authorList>
    </citation>
    <scope>NUCLEOTIDE SEQUENCE [LARGE SCALE GENOMIC DNA]</scope>
    <source>
        <strain evidence="3">TB1705</strain>
        <tissue evidence="3">Leaf</tissue>
    </source>
</reference>
<protein>
    <submittedName>
        <fullName evidence="3">Uncharacterized protein</fullName>
    </submittedName>
</protein>
<evidence type="ECO:0000256" key="2">
    <source>
        <dbReference type="SAM" id="Phobius"/>
    </source>
</evidence>
<dbReference type="AlphaFoldDB" id="A0A7J7KYI6"/>